<keyword evidence="2" id="KW-1185">Reference proteome</keyword>
<name>A0A6F8VAC3_9PROT</name>
<dbReference type="InterPro" id="IPR021732">
    <property type="entry name" value="DUF3301"/>
</dbReference>
<protein>
    <recommendedName>
        <fullName evidence="3">DUF3301 domain-containing protein</fullName>
    </recommendedName>
</protein>
<dbReference type="Proteomes" id="UP000502260">
    <property type="component" value="Chromosome"/>
</dbReference>
<gene>
    <name evidence="1" type="ORF">SKTS_16790</name>
</gene>
<accession>A0A6F8VAC3</accession>
<dbReference type="KEGG" id="slac:SKTS_16790"/>
<dbReference type="Pfam" id="PF11743">
    <property type="entry name" value="DUF3301"/>
    <property type="match status" value="1"/>
</dbReference>
<proteinExistence type="predicted"/>
<dbReference type="EMBL" id="AP022853">
    <property type="protein sequence ID" value="BCB26793.1"/>
    <property type="molecule type" value="Genomic_DNA"/>
</dbReference>
<sequence>MELGLIGFFAALVWFWVDSMAAREAAEVAGKRACREEGVQFLDDTVAFAKLGFGRDGWGHLKLRRTYRFEFSDTGDNRLKGMVVMLGRKVETLDLERRYIEVMTPEVIRPQIPAWRWEGSRRPHHGHHSRDEEES</sequence>
<dbReference type="AlphaFoldDB" id="A0A6F8VAC3"/>
<evidence type="ECO:0000313" key="1">
    <source>
        <dbReference type="EMBL" id="BCB26793.1"/>
    </source>
</evidence>
<evidence type="ECO:0000313" key="2">
    <source>
        <dbReference type="Proteomes" id="UP000502260"/>
    </source>
</evidence>
<reference evidence="2" key="1">
    <citation type="submission" date="2020-03" db="EMBL/GenBank/DDBJ databases">
        <title>Complete genome sequence of sulfur-oxidizing bacterium skT11.</title>
        <authorList>
            <person name="Kanda M."/>
            <person name="Kojima H."/>
            <person name="Fukui M."/>
        </authorList>
    </citation>
    <scope>NUCLEOTIDE SEQUENCE [LARGE SCALE GENOMIC DNA]</scope>
    <source>
        <strain evidence="2">skT11</strain>
    </source>
</reference>
<organism evidence="1 2">
    <name type="scientific">Sulfurimicrobium lacus</name>
    <dbReference type="NCBI Taxonomy" id="2715678"/>
    <lineage>
        <taxon>Bacteria</taxon>
        <taxon>Pseudomonadati</taxon>
        <taxon>Pseudomonadota</taxon>
        <taxon>Betaproteobacteria</taxon>
        <taxon>Nitrosomonadales</taxon>
        <taxon>Sulfuricellaceae</taxon>
        <taxon>Sulfurimicrobium</taxon>
    </lineage>
</organism>
<evidence type="ECO:0008006" key="3">
    <source>
        <dbReference type="Google" id="ProtNLM"/>
    </source>
</evidence>